<dbReference type="InterPro" id="IPR039558">
    <property type="entry name" value="TPA1/OFD1_N"/>
</dbReference>
<keyword evidence="1" id="KW-0479">Metal-binding</keyword>
<feature type="region of interest" description="Disordered" evidence="2">
    <location>
        <begin position="1"/>
        <end position="21"/>
    </location>
</feature>
<keyword evidence="1" id="KW-0560">Oxidoreductase</keyword>
<dbReference type="Pfam" id="PF13661">
    <property type="entry name" value="2OG-FeII_Oxy_4"/>
    <property type="match status" value="1"/>
</dbReference>
<dbReference type="Gene3D" id="2.60.120.620">
    <property type="entry name" value="q2cbj1_9rhob like domain"/>
    <property type="match status" value="1"/>
</dbReference>
<dbReference type="GO" id="GO:0031543">
    <property type="term" value="F:peptidyl-proline dioxygenase activity"/>
    <property type="evidence" value="ECO:0007669"/>
    <property type="project" value="TreeGrafter"/>
</dbReference>
<dbReference type="EMBL" id="DSKI01000649">
    <property type="protein sequence ID" value="HEB44514.1"/>
    <property type="molecule type" value="Genomic_DNA"/>
</dbReference>
<feature type="domain" description="Fe2OG dioxygenase" evidence="3">
    <location>
        <begin position="152"/>
        <end position="250"/>
    </location>
</feature>
<accession>A0A7C1P0G3</accession>
<reference evidence="4" key="1">
    <citation type="journal article" date="2020" name="mSystems">
        <title>Genome- and Community-Level Interaction Insights into Carbon Utilization and Element Cycling Functions of Hydrothermarchaeota in Hydrothermal Sediment.</title>
        <authorList>
            <person name="Zhou Z."/>
            <person name="Liu Y."/>
            <person name="Xu W."/>
            <person name="Pan J."/>
            <person name="Luo Z.H."/>
            <person name="Li M."/>
        </authorList>
    </citation>
    <scope>NUCLEOTIDE SEQUENCE [LARGE SCALE GENOMIC DNA]</scope>
    <source>
        <strain evidence="4">SpSt-243</strain>
    </source>
</reference>
<organism evidence="4">
    <name type="scientific">Agrobacterium albertimagni</name>
    <dbReference type="NCBI Taxonomy" id="147266"/>
    <lineage>
        <taxon>Bacteria</taxon>
        <taxon>Pseudomonadati</taxon>
        <taxon>Pseudomonadota</taxon>
        <taxon>Alphaproteobacteria</taxon>
        <taxon>Hyphomicrobiales</taxon>
        <taxon>Rhizobiaceae</taxon>
        <taxon>Rhizobium/Agrobacterium group</taxon>
        <taxon>Agrobacterium</taxon>
    </lineage>
</organism>
<name>A0A7C1P0G3_9HYPH</name>
<dbReference type="GO" id="GO:0046872">
    <property type="term" value="F:metal ion binding"/>
    <property type="evidence" value="ECO:0007669"/>
    <property type="project" value="UniProtKB-KW"/>
</dbReference>
<evidence type="ECO:0000256" key="2">
    <source>
        <dbReference type="SAM" id="MobiDB-lite"/>
    </source>
</evidence>
<comment type="caution">
    <text evidence="4">The sequence shown here is derived from an EMBL/GenBank/DDBJ whole genome shotgun (WGS) entry which is preliminary data.</text>
</comment>
<sequence length="252" mass="27835">MVQRNSETTLAPSSPLALNPAHRPDAYSDVFRAHGRLHIPAILAPDSATDLYQALSSGQDWTRSIHVAEGQDMDIPIADLEALSADDRARYEQSLTGSSTDTLQYIFDTVRISAQMRKEVALSPYWVAIHNFINSAAFLNFVSRATGQDNLGFADVMATRYLPGHFLTAHGDENPAERRLLAYVLNMTPTWRADWSGILMFLDEEGHVAEGYVPAFNALNLFSVPQVHAVSMVTRLARTPRLSITGWLHAAA</sequence>
<evidence type="ECO:0000256" key="1">
    <source>
        <dbReference type="RuleBase" id="RU003682"/>
    </source>
</evidence>
<dbReference type="PROSITE" id="PS51471">
    <property type="entry name" value="FE2OG_OXY"/>
    <property type="match status" value="1"/>
</dbReference>
<dbReference type="InterPro" id="IPR005123">
    <property type="entry name" value="Oxoglu/Fe-dep_dioxygenase_dom"/>
</dbReference>
<dbReference type="GO" id="GO:0006449">
    <property type="term" value="P:regulation of translational termination"/>
    <property type="evidence" value="ECO:0007669"/>
    <property type="project" value="TreeGrafter"/>
</dbReference>
<gene>
    <name evidence="4" type="ORF">ENP70_12665</name>
</gene>
<evidence type="ECO:0000313" key="4">
    <source>
        <dbReference type="EMBL" id="HEB44514.1"/>
    </source>
</evidence>
<proteinExistence type="inferred from homology"/>
<evidence type="ECO:0000259" key="3">
    <source>
        <dbReference type="PROSITE" id="PS51471"/>
    </source>
</evidence>
<dbReference type="GO" id="GO:0005737">
    <property type="term" value="C:cytoplasm"/>
    <property type="evidence" value="ECO:0007669"/>
    <property type="project" value="TreeGrafter"/>
</dbReference>
<protein>
    <recommendedName>
        <fullName evidence="3">Fe2OG dioxygenase domain-containing protein</fullName>
    </recommendedName>
</protein>
<feature type="compositionally biased region" description="Polar residues" evidence="2">
    <location>
        <begin position="1"/>
        <end position="12"/>
    </location>
</feature>
<dbReference type="PANTHER" id="PTHR12117">
    <property type="entry name" value="HISTONE ACETYLTRANSFERASE COMPLEX"/>
    <property type="match status" value="1"/>
</dbReference>
<dbReference type="PANTHER" id="PTHR12117:SF0">
    <property type="entry name" value="PROLYL 3-HYDROXYLASE OGFOD1"/>
    <property type="match status" value="1"/>
</dbReference>
<dbReference type="AlphaFoldDB" id="A0A7C1P0G3"/>
<keyword evidence="1" id="KW-0408">Iron</keyword>
<comment type="similarity">
    <text evidence="1">Belongs to the iron/ascorbate-dependent oxidoreductase family.</text>
</comment>
<dbReference type="InterPro" id="IPR051842">
    <property type="entry name" value="uS12_prolyl_hydroxylase"/>
</dbReference>